<dbReference type="EMBL" id="SGXD01000001">
    <property type="protein sequence ID" value="RZS91387.1"/>
    <property type="molecule type" value="Genomic_DNA"/>
</dbReference>
<dbReference type="AlphaFoldDB" id="A0A4Q7NW08"/>
<evidence type="ECO:0000313" key="1">
    <source>
        <dbReference type="EMBL" id="RZS91387.1"/>
    </source>
</evidence>
<dbReference type="OrthoDB" id="3782200at2"/>
<name>A0A4Q7NW08_9ACTN</name>
<protein>
    <submittedName>
        <fullName evidence="1">Uncharacterized protein</fullName>
    </submittedName>
</protein>
<comment type="caution">
    <text evidence="1">The sequence shown here is derived from an EMBL/GenBank/DDBJ whole genome shotgun (WGS) entry which is preliminary data.</text>
</comment>
<dbReference type="RefSeq" id="WP_130491465.1">
    <property type="nucleotide sequence ID" value="NZ_SGXD01000001.1"/>
</dbReference>
<sequence>MYSLVSAPVLGFDLVRRPGGEEVAGVLATALALGPADLPALLAAAGPEVDRVGAWANVTRVTRDQGTLRGASEQAAAAAPGAATLAALRQLATTSIGGLDDVITCVRHDVFDWTWAGTGTLAVQDEAAGRAVGVVCDAVAGTYAAAMLSTADRAVLLDPWRSVWGSRTAPTLDLGPAAGEVTALLDALRGLSPAQREALLGASDQHRASTRPWALAVHNASWAAHLSARTRPAAAAQMAAVRAVRAAGFSTPQLAGGVWNAVSGAVHAMVVGDLLADVDLDVLTAPVAGLV</sequence>
<dbReference type="Proteomes" id="UP000293638">
    <property type="component" value="Unassembled WGS sequence"/>
</dbReference>
<evidence type="ECO:0000313" key="2">
    <source>
        <dbReference type="Proteomes" id="UP000293638"/>
    </source>
</evidence>
<gene>
    <name evidence="1" type="ORF">EV189_0628</name>
</gene>
<reference evidence="1 2" key="1">
    <citation type="submission" date="2019-02" db="EMBL/GenBank/DDBJ databases">
        <title>Genomic Encyclopedia of Type Strains, Phase IV (KMG-IV): sequencing the most valuable type-strain genomes for metagenomic binning, comparative biology and taxonomic classification.</title>
        <authorList>
            <person name="Goeker M."/>
        </authorList>
    </citation>
    <scope>NUCLEOTIDE SEQUENCE [LARGE SCALE GENOMIC DNA]</scope>
    <source>
        <strain evidence="1 2">DSM 45622</strain>
    </source>
</reference>
<proteinExistence type="predicted"/>
<accession>A0A4Q7NW08</accession>
<organism evidence="1 2">
    <name type="scientific">Motilibacter rhizosphaerae</name>
    <dbReference type="NCBI Taxonomy" id="598652"/>
    <lineage>
        <taxon>Bacteria</taxon>
        <taxon>Bacillati</taxon>
        <taxon>Actinomycetota</taxon>
        <taxon>Actinomycetes</taxon>
        <taxon>Motilibacterales</taxon>
        <taxon>Motilibacteraceae</taxon>
        <taxon>Motilibacter</taxon>
    </lineage>
</organism>
<keyword evidence="2" id="KW-1185">Reference proteome</keyword>